<feature type="chain" id="PRO_5010172657" description="Pentapeptide MXKDX repeat protein" evidence="2">
    <location>
        <begin position="21"/>
        <end position="82"/>
    </location>
</feature>
<evidence type="ECO:0008006" key="5">
    <source>
        <dbReference type="Google" id="ProtNLM"/>
    </source>
</evidence>
<evidence type="ECO:0000313" key="3">
    <source>
        <dbReference type="EMBL" id="SEC08214.1"/>
    </source>
</evidence>
<feature type="signal peptide" evidence="2">
    <location>
        <begin position="1"/>
        <end position="20"/>
    </location>
</feature>
<evidence type="ECO:0000256" key="2">
    <source>
        <dbReference type="SAM" id="SignalP"/>
    </source>
</evidence>
<dbReference type="OrthoDB" id="8245780at2"/>
<reference evidence="3 4" key="1">
    <citation type="submission" date="2016-10" db="EMBL/GenBank/DDBJ databases">
        <authorList>
            <person name="de Groot N.N."/>
        </authorList>
    </citation>
    <scope>NUCLEOTIDE SEQUENCE [LARGE SCALE GENOMIC DNA]</scope>
    <source>
        <strain evidence="3 4">GAS522</strain>
    </source>
</reference>
<dbReference type="EMBL" id="FNTI01000001">
    <property type="protein sequence ID" value="SEC08214.1"/>
    <property type="molecule type" value="Genomic_DNA"/>
</dbReference>
<dbReference type="AlphaFoldDB" id="A0A1H4PLW1"/>
<keyword evidence="2" id="KW-0732">Signal</keyword>
<proteinExistence type="predicted"/>
<evidence type="ECO:0000313" key="4">
    <source>
        <dbReference type="Proteomes" id="UP000183208"/>
    </source>
</evidence>
<protein>
    <recommendedName>
        <fullName evidence="5">Pentapeptide MXKDX repeat protein</fullName>
    </recommendedName>
</protein>
<dbReference type="RefSeq" id="WP_074815381.1">
    <property type="nucleotide sequence ID" value="NZ_FNTI01000001.1"/>
</dbReference>
<gene>
    <name evidence="3" type="ORF">SAMN05444171_0615</name>
</gene>
<accession>A0A1H4PLW1</accession>
<name>A0A1H4PLW1_9BRAD</name>
<evidence type="ECO:0000256" key="1">
    <source>
        <dbReference type="SAM" id="MobiDB-lite"/>
    </source>
</evidence>
<sequence>MKKAVLVTAALLIGASPAFAQKSKGASEFSPGDQMRDSRTQTTKGASEYAPGDRMKEPGTTGMSKGASELSPGDKMNDRRKK</sequence>
<dbReference type="Proteomes" id="UP000183208">
    <property type="component" value="Unassembled WGS sequence"/>
</dbReference>
<feature type="region of interest" description="Disordered" evidence="1">
    <location>
        <begin position="17"/>
        <end position="82"/>
    </location>
</feature>
<organism evidence="3 4">
    <name type="scientific">Bradyrhizobium lablabi</name>
    <dbReference type="NCBI Taxonomy" id="722472"/>
    <lineage>
        <taxon>Bacteria</taxon>
        <taxon>Pseudomonadati</taxon>
        <taxon>Pseudomonadota</taxon>
        <taxon>Alphaproteobacteria</taxon>
        <taxon>Hyphomicrobiales</taxon>
        <taxon>Nitrobacteraceae</taxon>
        <taxon>Bradyrhizobium</taxon>
    </lineage>
</organism>